<dbReference type="EMBL" id="UINC01045036">
    <property type="protein sequence ID" value="SVB51290.1"/>
    <property type="molecule type" value="Genomic_DNA"/>
</dbReference>
<reference evidence="1" key="1">
    <citation type="submission" date="2018-05" db="EMBL/GenBank/DDBJ databases">
        <authorList>
            <person name="Lanie J.A."/>
            <person name="Ng W.-L."/>
            <person name="Kazmierczak K.M."/>
            <person name="Andrzejewski T.M."/>
            <person name="Davidsen T.M."/>
            <person name="Wayne K.J."/>
            <person name="Tettelin H."/>
            <person name="Glass J.I."/>
            <person name="Rusch D."/>
            <person name="Podicherti R."/>
            <person name="Tsui H.-C.T."/>
            <person name="Winkler M.E."/>
        </authorList>
    </citation>
    <scope>NUCLEOTIDE SEQUENCE</scope>
</reference>
<organism evidence="1">
    <name type="scientific">marine metagenome</name>
    <dbReference type="NCBI Taxonomy" id="408172"/>
    <lineage>
        <taxon>unclassified sequences</taxon>
        <taxon>metagenomes</taxon>
        <taxon>ecological metagenomes</taxon>
    </lineage>
</organism>
<sequence length="119" mass="13923">VEEVRVAALSMPKTIEDRPFGEEIVVYRIFDKKGPIFSMISEEKSILNVRVSSDFFEISDTIDGITPLRIWKNWISVDLKTVRRKQEVKDLVYESWYEVAENLPRGKRKLLNLVHSNLI</sequence>
<proteinExistence type="predicted"/>
<evidence type="ECO:0008006" key="2">
    <source>
        <dbReference type="Google" id="ProtNLM"/>
    </source>
</evidence>
<dbReference type="Pfam" id="PF04237">
    <property type="entry name" value="YjbR"/>
    <property type="match status" value="1"/>
</dbReference>
<feature type="non-terminal residue" evidence="1">
    <location>
        <position position="1"/>
    </location>
</feature>
<name>A0A382EKR7_9ZZZZ</name>
<gene>
    <name evidence="1" type="ORF">METZ01_LOCUS204144</name>
</gene>
<dbReference type="SUPFAM" id="SSF142906">
    <property type="entry name" value="YjbR-like"/>
    <property type="match status" value="1"/>
</dbReference>
<dbReference type="InterPro" id="IPR038056">
    <property type="entry name" value="YjbR-like_sf"/>
</dbReference>
<evidence type="ECO:0000313" key="1">
    <source>
        <dbReference type="EMBL" id="SVB51290.1"/>
    </source>
</evidence>
<dbReference type="InterPro" id="IPR058532">
    <property type="entry name" value="YjbR/MT2646/Rv2570-like"/>
</dbReference>
<dbReference type="Gene3D" id="3.90.1150.30">
    <property type="match status" value="1"/>
</dbReference>
<dbReference type="AlphaFoldDB" id="A0A382EKR7"/>
<protein>
    <recommendedName>
        <fullName evidence="2">MmcQ-like protein</fullName>
    </recommendedName>
</protein>
<accession>A0A382EKR7</accession>